<evidence type="ECO:0000256" key="1">
    <source>
        <dbReference type="ARBA" id="ARBA00004141"/>
    </source>
</evidence>
<protein>
    <submittedName>
        <fullName evidence="6">UbiA family prenyltransferase</fullName>
    </submittedName>
</protein>
<accession>A0AAP2CIB1</accession>
<feature type="transmembrane region" description="Helical" evidence="5">
    <location>
        <begin position="110"/>
        <end position="132"/>
    </location>
</feature>
<dbReference type="EMBL" id="JAHCMY010000004">
    <property type="protein sequence ID" value="MBS9524204.1"/>
    <property type="molecule type" value="Genomic_DNA"/>
</dbReference>
<feature type="transmembrane region" description="Helical" evidence="5">
    <location>
        <begin position="214"/>
        <end position="232"/>
    </location>
</feature>
<feature type="transmembrane region" description="Helical" evidence="5">
    <location>
        <begin position="82"/>
        <end position="104"/>
    </location>
</feature>
<comment type="subcellular location">
    <subcellularLocation>
        <location evidence="1">Membrane</location>
        <topology evidence="1">Multi-pass membrane protein</topology>
    </subcellularLocation>
</comment>
<keyword evidence="7" id="KW-1185">Reference proteome</keyword>
<feature type="transmembrane region" description="Helical" evidence="5">
    <location>
        <begin position="144"/>
        <end position="160"/>
    </location>
</feature>
<dbReference type="Pfam" id="PF01040">
    <property type="entry name" value="UbiA"/>
    <property type="match status" value="1"/>
</dbReference>
<evidence type="ECO:0000256" key="4">
    <source>
        <dbReference type="ARBA" id="ARBA00023136"/>
    </source>
</evidence>
<feature type="transmembrane region" description="Helical" evidence="5">
    <location>
        <begin position="42"/>
        <end position="62"/>
    </location>
</feature>
<dbReference type="AlphaFoldDB" id="A0AAP2CIB1"/>
<evidence type="ECO:0000313" key="6">
    <source>
        <dbReference type="EMBL" id="MBS9524204.1"/>
    </source>
</evidence>
<organism evidence="6 7">
    <name type="scientific">Litoribacter ruber</name>
    <dbReference type="NCBI Taxonomy" id="702568"/>
    <lineage>
        <taxon>Bacteria</taxon>
        <taxon>Pseudomonadati</taxon>
        <taxon>Bacteroidota</taxon>
        <taxon>Cytophagia</taxon>
        <taxon>Cytophagales</taxon>
        <taxon>Cyclobacteriaceae</taxon>
        <taxon>Litoribacter</taxon>
    </lineage>
</organism>
<sequence>MFRKLDSNSLFRLLQWLSLDVVLGACAGMYFFAHLLGLHLDLLFYLLMGLAVWSIYTLDHLLDARQVGGTASTERHRFHQVYSNQLCIVLGVVVIVGAGIAYYLLDVSLISVSAILLGGLIVGNMLAIKYLFSKLAFLKEFNIAVFYTVGIMLVPYLLGMDEGVNRAFWLLGLAYFLVALMNLWLLSIMDAESDRQDGFVSLVTFLGKERVQKLLFWLMIITLIYNLSLYWILFSYFYMHISVILITSLIHCLEVIKPSPDSSQARRKMEAAFMLPFILLLF</sequence>
<keyword evidence="2 5" id="KW-0812">Transmembrane</keyword>
<gene>
    <name evidence="6" type="ORF">KI659_09280</name>
</gene>
<keyword evidence="4 5" id="KW-0472">Membrane</keyword>
<dbReference type="Proteomes" id="UP001319104">
    <property type="component" value="Unassembled WGS sequence"/>
</dbReference>
<evidence type="ECO:0000256" key="2">
    <source>
        <dbReference type="ARBA" id="ARBA00022692"/>
    </source>
</evidence>
<evidence type="ECO:0000313" key="7">
    <source>
        <dbReference type="Proteomes" id="UP001319104"/>
    </source>
</evidence>
<feature type="transmembrane region" description="Helical" evidence="5">
    <location>
        <begin position="12"/>
        <end position="36"/>
    </location>
</feature>
<dbReference type="GO" id="GO:0016765">
    <property type="term" value="F:transferase activity, transferring alkyl or aryl (other than methyl) groups"/>
    <property type="evidence" value="ECO:0007669"/>
    <property type="project" value="InterPro"/>
</dbReference>
<evidence type="ECO:0000256" key="5">
    <source>
        <dbReference type="SAM" id="Phobius"/>
    </source>
</evidence>
<comment type="caution">
    <text evidence="6">The sequence shown here is derived from an EMBL/GenBank/DDBJ whole genome shotgun (WGS) entry which is preliminary data.</text>
</comment>
<proteinExistence type="predicted"/>
<dbReference type="InterPro" id="IPR000537">
    <property type="entry name" value="UbiA_prenyltransferase"/>
</dbReference>
<evidence type="ECO:0000256" key="3">
    <source>
        <dbReference type="ARBA" id="ARBA00022989"/>
    </source>
</evidence>
<dbReference type="GO" id="GO:0016020">
    <property type="term" value="C:membrane"/>
    <property type="evidence" value="ECO:0007669"/>
    <property type="project" value="UniProtKB-SubCell"/>
</dbReference>
<feature type="transmembrane region" description="Helical" evidence="5">
    <location>
        <begin position="166"/>
        <end position="186"/>
    </location>
</feature>
<reference evidence="6 7" key="1">
    <citation type="submission" date="2021-05" db="EMBL/GenBank/DDBJ databases">
        <authorList>
            <person name="Zhang Z.D."/>
            <person name="Osman G."/>
        </authorList>
    </citation>
    <scope>NUCLEOTIDE SEQUENCE [LARGE SCALE GENOMIC DNA]</scope>
    <source>
        <strain evidence="6 7">KCTC 32217</strain>
    </source>
</reference>
<keyword evidence="3 5" id="KW-1133">Transmembrane helix</keyword>
<dbReference type="RefSeq" id="WP_213945069.1">
    <property type="nucleotide sequence ID" value="NZ_JAHCMY010000004.1"/>
</dbReference>
<name>A0AAP2CIB1_9BACT</name>